<evidence type="ECO:0000313" key="3">
    <source>
        <dbReference type="EMBL" id="TQR32935.1"/>
    </source>
</evidence>
<comment type="caution">
    <text evidence="3">The sequence shown here is derived from an EMBL/GenBank/DDBJ whole genome shotgun (WGS) entry which is preliminary data.</text>
</comment>
<keyword evidence="1" id="KW-0472">Membrane</keyword>
<feature type="domain" description="2TM" evidence="2">
    <location>
        <begin position="13"/>
        <end position="91"/>
    </location>
</feature>
<dbReference type="Pfam" id="PF13239">
    <property type="entry name" value="2TM"/>
    <property type="match status" value="1"/>
</dbReference>
<reference evidence="3 4" key="1">
    <citation type="submission" date="2018-03" db="EMBL/GenBank/DDBJ databases">
        <title>Aerobic endospore-forming bacteria genome sequencing and assembly.</title>
        <authorList>
            <person name="Cavalcante D.A."/>
            <person name="Driks A."/>
            <person name="Putonti C."/>
            <person name="De-Souza M.T."/>
        </authorList>
    </citation>
    <scope>NUCLEOTIDE SEQUENCE [LARGE SCALE GENOMIC DNA]</scope>
    <source>
        <strain evidence="3 4">SDF0037</strain>
    </source>
</reference>
<dbReference type="AlphaFoldDB" id="A0A544UIS7"/>
<feature type="transmembrane region" description="Helical" evidence="1">
    <location>
        <begin position="51"/>
        <end position="78"/>
    </location>
</feature>
<proteinExistence type="predicted"/>
<keyword evidence="1" id="KW-1133">Transmembrane helix</keyword>
<evidence type="ECO:0000256" key="1">
    <source>
        <dbReference type="SAM" id="Phobius"/>
    </source>
</evidence>
<dbReference type="Proteomes" id="UP000317944">
    <property type="component" value="Unassembled WGS sequence"/>
</dbReference>
<dbReference type="EMBL" id="SADV01000008">
    <property type="protein sequence ID" value="TQR32935.1"/>
    <property type="molecule type" value="Genomic_DNA"/>
</dbReference>
<organism evidence="3 4">
    <name type="scientific">Lysinibacillus sphaericus</name>
    <name type="common">Bacillus sphaericus</name>
    <dbReference type="NCBI Taxonomy" id="1421"/>
    <lineage>
        <taxon>Bacteria</taxon>
        <taxon>Bacillati</taxon>
        <taxon>Bacillota</taxon>
        <taxon>Bacilli</taxon>
        <taxon>Bacillales</taxon>
        <taxon>Bacillaceae</taxon>
        <taxon>Lysinibacillus</taxon>
    </lineage>
</organism>
<keyword evidence="1" id="KW-0812">Transmembrane</keyword>
<evidence type="ECO:0000313" key="4">
    <source>
        <dbReference type="Proteomes" id="UP000317944"/>
    </source>
</evidence>
<sequence>MLKSFENVYTYERSIKRVRALKSFYIHLFVYIIVNLGLIIINLFSSPGSLWFIYTLLGWGIGIVAHGISVFSSGTFLGKEWEKKQLEKYMNKK</sequence>
<evidence type="ECO:0000259" key="2">
    <source>
        <dbReference type="Pfam" id="PF13239"/>
    </source>
</evidence>
<gene>
    <name evidence="3" type="ORF">C7Y47_12510</name>
</gene>
<accession>A0A544UIS7</accession>
<dbReference type="RefSeq" id="WP_142509080.1">
    <property type="nucleotide sequence ID" value="NZ_SADV01000008.1"/>
</dbReference>
<name>A0A544UIS7_LYSSH</name>
<protein>
    <submittedName>
        <fullName evidence="3">2TM domain-containing protein</fullName>
    </submittedName>
</protein>
<feature type="transmembrane region" description="Helical" evidence="1">
    <location>
        <begin position="24"/>
        <end position="45"/>
    </location>
</feature>
<dbReference type="OrthoDB" id="8965954at2"/>
<dbReference type="InterPro" id="IPR025698">
    <property type="entry name" value="2TM_dom"/>
</dbReference>